<evidence type="ECO:0000313" key="2">
    <source>
        <dbReference type="EMBL" id="MDV4343054.1"/>
    </source>
</evidence>
<organism evidence="2 3">
    <name type="scientific">Methanoculleus nereidis</name>
    <dbReference type="NCBI Taxonomy" id="2735141"/>
    <lineage>
        <taxon>Archaea</taxon>
        <taxon>Methanobacteriati</taxon>
        <taxon>Methanobacteriota</taxon>
        <taxon>Stenosarchaea group</taxon>
        <taxon>Methanomicrobia</taxon>
        <taxon>Methanomicrobiales</taxon>
        <taxon>Methanomicrobiaceae</taxon>
        <taxon>Methanoculleus</taxon>
    </lineage>
</organism>
<sequence>MWLKAWPKLAVAVFGAILYIFAVNLSGDIKELLVDVAAALIAIPIIVVTYELWNDKSHKALNENVYRYAENEMGQAMLEIKAQIKMLLEGYCVYFDAGDVVLKDSVQGNYILQMRDEAKILYDEDGMPYQRKYQADYDGGFEADESDIEEYDIHTVFSIITDVQYLGYQICDIQFEDAIHRLDELIKNSFIMERMDDEENSVIIHLLEALKMLHSFVELHRQDLFLRTDITVQGFEWELSKHQNVLSGTIGLYRLYYREKEEGSEKLVYEQVLDEKIIIDAEENNLLSVYIVNPDYYTIFSDLINEVLSCIRDWRRTNAGFVVVDFDSAQIRRL</sequence>
<dbReference type="RefSeq" id="WP_317296237.1">
    <property type="nucleotide sequence ID" value="NZ_JABFFQ010000005.1"/>
</dbReference>
<keyword evidence="1" id="KW-1133">Transmembrane helix</keyword>
<proteinExistence type="predicted"/>
<protein>
    <submittedName>
        <fullName evidence="2">Uncharacterized protein</fullName>
    </submittedName>
</protein>
<keyword evidence="1" id="KW-0472">Membrane</keyword>
<keyword evidence="1" id="KW-0812">Transmembrane</keyword>
<feature type="transmembrane region" description="Helical" evidence="1">
    <location>
        <begin position="6"/>
        <end position="25"/>
    </location>
</feature>
<name>A0ABU3Z2L7_9EURY</name>
<reference evidence="2 3" key="1">
    <citation type="submission" date="2020-05" db="EMBL/GenBank/DDBJ databases">
        <title>Isolation and characterization of methanoarchaea from a cold seep at offshore SW Taiwan.</title>
        <authorList>
            <person name="Chen Y.-W."/>
            <person name="Chen S.-C."/>
            <person name="Lai M.-C."/>
        </authorList>
    </citation>
    <scope>NUCLEOTIDE SEQUENCE [LARGE SCALE GENOMIC DNA]</scope>
    <source>
        <strain evidence="2 3">YWC-01</strain>
    </source>
</reference>
<keyword evidence="3" id="KW-1185">Reference proteome</keyword>
<dbReference type="Proteomes" id="UP001273768">
    <property type="component" value="Unassembled WGS sequence"/>
</dbReference>
<feature type="transmembrane region" description="Helical" evidence="1">
    <location>
        <begin position="32"/>
        <end position="53"/>
    </location>
</feature>
<comment type="caution">
    <text evidence="2">The sequence shown here is derived from an EMBL/GenBank/DDBJ whole genome shotgun (WGS) entry which is preliminary data.</text>
</comment>
<accession>A0ABU3Z2L7</accession>
<dbReference type="EMBL" id="JABFFQ010000005">
    <property type="protein sequence ID" value="MDV4343054.1"/>
    <property type="molecule type" value="Genomic_DNA"/>
</dbReference>
<gene>
    <name evidence="2" type="ORF">HL657_07680</name>
</gene>
<evidence type="ECO:0000313" key="3">
    <source>
        <dbReference type="Proteomes" id="UP001273768"/>
    </source>
</evidence>
<evidence type="ECO:0000256" key="1">
    <source>
        <dbReference type="SAM" id="Phobius"/>
    </source>
</evidence>